<feature type="transmembrane region" description="Helical" evidence="2">
    <location>
        <begin position="173"/>
        <end position="192"/>
    </location>
</feature>
<keyword evidence="2" id="KW-0812">Transmembrane</keyword>
<feature type="compositionally biased region" description="Gly residues" evidence="1">
    <location>
        <begin position="219"/>
        <end position="232"/>
    </location>
</feature>
<feature type="transmembrane region" description="Helical" evidence="2">
    <location>
        <begin position="95"/>
        <end position="118"/>
    </location>
</feature>
<feature type="compositionally biased region" description="Gly residues" evidence="1">
    <location>
        <begin position="241"/>
        <end position="258"/>
    </location>
</feature>
<feature type="transmembrane region" description="Helical" evidence="2">
    <location>
        <begin position="56"/>
        <end position="75"/>
    </location>
</feature>
<feature type="region of interest" description="Disordered" evidence="1">
    <location>
        <begin position="216"/>
        <end position="280"/>
    </location>
</feature>
<evidence type="ECO:0000256" key="2">
    <source>
        <dbReference type="SAM" id="Phobius"/>
    </source>
</evidence>
<evidence type="ECO:0000313" key="3">
    <source>
        <dbReference type="EMBL" id="KAG2426264.1"/>
    </source>
</evidence>
<dbReference type="Proteomes" id="UP000650467">
    <property type="component" value="Unassembled WGS sequence"/>
</dbReference>
<proteinExistence type="predicted"/>
<dbReference type="OrthoDB" id="10458981at2759"/>
<gene>
    <name evidence="3" type="ORF">HXX76_013022</name>
</gene>
<dbReference type="EMBL" id="JAEHOC010000048">
    <property type="protein sequence ID" value="KAG2426264.1"/>
    <property type="molecule type" value="Genomic_DNA"/>
</dbReference>
<protein>
    <submittedName>
        <fullName evidence="3">Uncharacterized protein</fullName>
    </submittedName>
</protein>
<name>A0A835SFY8_CHLIN</name>
<dbReference type="AlphaFoldDB" id="A0A835SFY8"/>
<sequence length="280" mass="28350">MPKLHPAPGPEPGAGECPYPTNPEYEPSGAAAAWSYLLLARSHGGQAAKDSMTTSISTVGVMAALMITLTLPAVSNPPVALQSGDGGYQLRYLRPWFWFSLLSTLASITGLVLASLLLTFLTPVPPEGIEAYLERWQGLYVGAIAGFILSVLLQGAALLAAVAPVLPPADHKAAIAVTAAVFGGLLLLLWRLDHVSPGFNRHYYAKWWQSSAAGVAPAEGGGHPSTDGGGGCAQAATAAAAGGGGAGGLQRAGDGGSGAEERGGSGRVKKGAILPYGGKT</sequence>
<accession>A0A835SFY8</accession>
<feature type="region of interest" description="Disordered" evidence="1">
    <location>
        <begin position="1"/>
        <end position="22"/>
    </location>
</feature>
<evidence type="ECO:0000313" key="4">
    <source>
        <dbReference type="Proteomes" id="UP000650467"/>
    </source>
</evidence>
<reference evidence="3" key="1">
    <citation type="journal article" date="2020" name="bioRxiv">
        <title>Comparative genomics of Chlamydomonas.</title>
        <authorList>
            <person name="Craig R.J."/>
            <person name="Hasan A.R."/>
            <person name="Ness R.W."/>
            <person name="Keightley P.D."/>
        </authorList>
    </citation>
    <scope>NUCLEOTIDE SEQUENCE</scope>
    <source>
        <strain evidence="3">SAG 7.73</strain>
    </source>
</reference>
<feature type="compositionally biased region" description="Pro residues" evidence="1">
    <location>
        <begin position="1"/>
        <end position="11"/>
    </location>
</feature>
<evidence type="ECO:0000256" key="1">
    <source>
        <dbReference type="SAM" id="MobiDB-lite"/>
    </source>
</evidence>
<comment type="caution">
    <text evidence="3">The sequence shown here is derived from an EMBL/GenBank/DDBJ whole genome shotgun (WGS) entry which is preliminary data.</text>
</comment>
<keyword evidence="2" id="KW-0472">Membrane</keyword>
<feature type="transmembrane region" description="Helical" evidence="2">
    <location>
        <begin position="139"/>
        <end position="161"/>
    </location>
</feature>
<keyword evidence="2" id="KW-1133">Transmembrane helix</keyword>
<keyword evidence="4" id="KW-1185">Reference proteome</keyword>
<organism evidence="3 4">
    <name type="scientific">Chlamydomonas incerta</name>
    <dbReference type="NCBI Taxonomy" id="51695"/>
    <lineage>
        <taxon>Eukaryota</taxon>
        <taxon>Viridiplantae</taxon>
        <taxon>Chlorophyta</taxon>
        <taxon>core chlorophytes</taxon>
        <taxon>Chlorophyceae</taxon>
        <taxon>CS clade</taxon>
        <taxon>Chlamydomonadales</taxon>
        <taxon>Chlamydomonadaceae</taxon>
        <taxon>Chlamydomonas</taxon>
    </lineage>
</organism>